<gene>
    <name evidence="1" type="ORF">CMEL01_04803</name>
</gene>
<dbReference type="EMBL" id="MLGG01000035">
    <property type="protein sequence ID" value="KAK1453144.1"/>
    <property type="molecule type" value="Genomic_DNA"/>
</dbReference>
<dbReference type="Proteomes" id="UP001239795">
    <property type="component" value="Unassembled WGS sequence"/>
</dbReference>
<evidence type="ECO:0000313" key="2">
    <source>
        <dbReference type="Proteomes" id="UP001239795"/>
    </source>
</evidence>
<evidence type="ECO:0000313" key="1">
    <source>
        <dbReference type="EMBL" id="KAK1453144.1"/>
    </source>
</evidence>
<organism evidence="1 2">
    <name type="scientific">Colletotrichum melonis</name>
    <dbReference type="NCBI Taxonomy" id="1209925"/>
    <lineage>
        <taxon>Eukaryota</taxon>
        <taxon>Fungi</taxon>
        <taxon>Dikarya</taxon>
        <taxon>Ascomycota</taxon>
        <taxon>Pezizomycotina</taxon>
        <taxon>Sordariomycetes</taxon>
        <taxon>Hypocreomycetidae</taxon>
        <taxon>Glomerellales</taxon>
        <taxon>Glomerellaceae</taxon>
        <taxon>Colletotrichum</taxon>
        <taxon>Colletotrichum acutatum species complex</taxon>
    </lineage>
</organism>
<reference evidence="1 2" key="1">
    <citation type="submission" date="2016-10" db="EMBL/GenBank/DDBJ databases">
        <title>The genome sequence of Colletotrichum fioriniae PJ7.</title>
        <authorList>
            <person name="Baroncelli R."/>
        </authorList>
    </citation>
    <scope>NUCLEOTIDE SEQUENCE [LARGE SCALE GENOMIC DNA]</scope>
    <source>
        <strain evidence="1">Col 31</strain>
    </source>
</reference>
<proteinExistence type="predicted"/>
<accession>A0AAI9UA13</accession>
<protein>
    <submittedName>
        <fullName evidence="1">Uncharacterized protein</fullName>
    </submittedName>
</protein>
<dbReference type="AlphaFoldDB" id="A0AAI9UA13"/>
<comment type="caution">
    <text evidence="1">The sequence shown here is derived from an EMBL/GenBank/DDBJ whole genome shotgun (WGS) entry which is preliminary data.</text>
</comment>
<sequence>MSSAYRQNPTTFPLWPGYLNPMSVGHCCKLPTWKAAVVAVLVSRRSTFLVPPGAPDTNSPLSHNTVLSLSPPYEPSNQGPGNLCPPAGFVVCHCLRGNHTYQRT</sequence>
<keyword evidence="2" id="KW-1185">Reference proteome</keyword>
<name>A0AAI9UA13_9PEZI</name>